<dbReference type="AlphaFoldDB" id="A0A9Q0ANY6"/>
<feature type="region of interest" description="Disordered" evidence="1">
    <location>
        <begin position="687"/>
        <end position="715"/>
    </location>
</feature>
<name>A0A9Q0ANY6_9PEZI</name>
<feature type="compositionally biased region" description="Basic and acidic residues" evidence="1">
    <location>
        <begin position="309"/>
        <end position="319"/>
    </location>
</feature>
<proteinExistence type="predicted"/>
<feature type="compositionally biased region" description="Acidic residues" evidence="1">
    <location>
        <begin position="165"/>
        <end position="175"/>
    </location>
</feature>
<sequence length="715" mass="79827">MLGWALKKGIQSATGATNAPPEEGDTTQIDVPDTPAPVFAARAIRHAIFGTPAPAKDGPPSDPRRDATDATGPDAAMKDSRSPAKPTGILLTPGTATARRKRVSFDQDTKAGTNGDAAQTVDALKKPTLQQRLEESRVKKSKSNNTESKPQGQRKAGGSTKPVETVEDGTDDEWEDEICNHDVTVDLNEPHSRSGKYWKSEFSKYADDARVEMEKLVKYKHLAKCYAQKKDAEAVDLNQKLKEEQEKVVKMEKKIKDLASQLGGTQGKAPTVSENAALEKKLAEKTELAAQYREQVKELAALLRNQAGSDDKSNRRRVDTSPGAEKTLLETNRELRRARSELKGMDRLRQEVDRLKSDLLFSEQRTTKLAEENKRLVGEASQSSGTQKLERQVRELQEASEQKDNELKKLRKDYAELKENAKAQRSQALQVLKEKNGRITELESKIETLKGAELQNRSSNLDEALARHSKITRGLKSDIATLNKPSIHQRARLGQPKRSVSAEDLTLELTQHSHLNIDTDKRSAIPKDTWSNRRLSADWTDSLQDIEEQIRREKRQQMEARKQHRNSPLDDFDVDVSRRLEMPHTSALSSGARRVMSDRINEALPRETRQRSVTSRGTLGGKVEASRRGAALTASRHPAKHASLHPQSSFEDAPVIDLLQNRFAKLGGPNPDDTAMAANVSRCTLPADRESAARARLAQRRRERQRATDKENMRP</sequence>
<dbReference type="EMBL" id="JAFIMR010000007">
    <property type="protein sequence ID" value="KAI1876410.1"/>
    <property type="molecule type" value="Genomic_DNA"/>
</dbReference>
<evidence type="ECO:0000256" key="1">
    <source>
        <dbReference type="SAM" id="MobiDB-lite"/>
    </source>
</evidence>
<feature type="compositionally biased region" description="Basic and acidic residues" evidence="1">
    <location>
        <begin position="705"/>
        <end position="715"/>
    </location>
</feature>
<dbReference type="Pfam" id="PF11500">
    <property type="entry name" value="Cut12"/>
    <property type="match status" value="1"/>
</dbReference>
<reference evidence="3" key="1">
    <citation type="submission" date="2021-03" db="EMBL/GenBank/DDBJ databases">
        <title>Revisited historic fungal species revealed as producer of novel bioactive compounds through whole genome sequencing and comparative genomics.</title>
        <authorList>
            <person name="Vignolle G.A."/>
            <person name="Hochenegger N."/>
            <person name="Mach R.L."/>
            <person name="Mach-Aigner A.R."/>
            <person name="Javad Rahimi M."/>
            <person name="Salim K.A."/>
            <person name="Chan C.M."/>
            <person name="Lim L.B.L."/>
            <person name="Cai F."/>
            <person name="Druzhinina I.S."/>
            <person name="U'Ren J.M."/>
            <person name="Derntl C."/>
        </authorList>
    </citation>
    <scope>NUCLEOTIDE SEQUENCE</scope>
    <source>
        <strain evidence="3">TUCIM 5799</strain>
    </source>
</reference>
<evidence type="ECO:0000259" key="2">
    <source>
        <dbReference type="Pfam" id="PF11500"/>
    </source>
</evidence>
<organism evidence="3 4">
    <name type="scientific">Neoarthrinium moseri</name>
    <dbReference type="NCBI Taxonomy" id="1658444"/>
    <lineage>
        <taxon>Eukaryota</taxon>
        <taxon>Fungi</taxon>
        <taxon>Dikarya</taxon>
        <taxon>Ascomycota</taxon>
        <taxon>Pezizomycotina</taxon>
        <taxon>Sordariomycetes</taxon>
        <taxon>Xylariomycetidae</taxon>
        <taxon>Amphisphaeriales</taxon>
        <taxon>Apiosporaceae</taxon>
        <taxon>Neoarthrinium</taxon>
    </lineage>
</organism>
<feature type="region of interest" description="Disordered" evidence="1">
    <location>
        <begin position="372"/>
        <end position="405"/>
    </location>
</feature>
<feature type="region of interest" description="Disordered" evidence="1">
    <location>
        <begin position="554"/>
        <end position="575"/>
    </location>
</feature>
<dbReference type="Proteomes" id="UP000829685">
    <property type="component" value="Unassembled WGS sequence"/>
</dbReference>
<accession>A0A9Q0ANY6</accession>
<feature type="compositionally biased region" description="Basic and acidic residues" evidence="1">
    <location>
        <begin position="388"/>
        <end position="405"/>
    </location>
</feature>
<evidence type="ECO:0000313" key="4">
    <source>
        <dbReference type="Proteomes" id="UP000829685"/>
    </source>
</evidence>
<dbReference type="InterPro" id="IPR021589">
    <property type="entry name" value="Cut12"/>
</dbReference>
<feature type="region of interest" description="Disordered" evidence="1">
    <location>
        <begin position="1"/>
        <end position="175"/>
    </location>
</feature>
<feature type="compositionally biased region" description="Basic and acidic residues" evidence="1">
    <location>
        <begin position="600"/>
        <end position="610"/>
    </location>
</feature>
<evidence type="ECO:0000313" key="3">
    <source>
        <dbReference type="EMBL" id="KAI1876410.1"/>
    </source>
</evidence>
<feature type="region of interest" description="Disordered" evidence="1">
    <location>
        <begin position="600"/>
        <end position="648"/>
    </location>
</feature>
<gene>
    <name evidence="3" type="ORF">JX265_003936</name>
</gene>
<comment type="caution">
    <text evidence="3">The sequence shown here is derived from an EMBL/GenBank/DDBJ whole genome shotgun (WGS) entry which is preliminary data.</text>
</comment>
<keyword evidence="4" id="KW-1185">Reference proteome</keyword>
<feature type="region of interest" description="Disordered" evidence="1">
    <location>
        <begin position="303"/>
        <end position="338"/>
    </location>
</feature>
<protein>
    <recommendedName>
        <fullName evidence="2">Spindle pole body-associated protein cut12 domain-containing protein</fullName>
    </recommendedName>
</protein>
<feature type="domain" description="Spindle pole body-associated protein cut12" evidence="2">
    <location>
        <begin position="126"/>
        <end position="265"/>
    </location>
</feature>
<feature type="compositionally biased region" description="Basic and acidic residues" evidence="1">
    <location>
        <begin position="327"/>
        <end position="338"/>
    </location>
</feature>